<dbReference type="EMBL" id="CP138204">
    <property type="protein sequence ID" value="WPC76775.1"/>
    <property type="molecule type" value="Genomic_DNA"/>
</dbReference>
<keyword evidence="2" id="KW-1185">Reference proteome</keyword>
<organism evidence="1 2">
    <name type="scientific">Vibrio porteresiae DSM 19223</name>
    <dbReference type="NCBI Taxonomy" id="1123496"/>
    <lineage>
        <taxon>Bacteria</taxon>
        <taxon>Pseudomonadati</taxon>
        <taxon>Pseudomonadota</taxon>
        <taxon>Gammaproteobacteria</taxon>
        <taxon>Vibrionales</taxon>
        <taxon>Vibrionaceae</taxon>
        <taxon>Vibrio</taxon>
    </lineage>
</organism>
<evidence type="ECO:0000313" key="1">
    <source>
        <dbReference type="EMBL" id="WPC76775.1"/>
    </source>
</evidence>
<evidence type="ECO:0000313" key="2">
    <source>
        <dbReference type="Proteomes" id="UP001304071"/>
    </source>
</evidence>
<dbReference type="RefSeq" id="WP_261897171.1">
    <property type="nucleotide sequence ID" value="NZ_AP024896.1"/>
</dbReference>
<name>A0ABZ0QMN1_9VIBR</name>
<dbReference type="Proteomes" id="UP001304071">
    <property type="component" value="Chromosome 2"/>
</dbReference>
<accession>A0ABZ0QMN1</accession>
<reference evidence="1 2" key="1">
    <citation type="submission" date="2023-11" db="EMBL/GenBank/DDBJ databases">
        <title>Plant-associative lifestyle of Vibrio porteresiae and its evolutionary dynamics.</title>
        <authorList>
            <person name="Rameshkumar N."/>
            <person name="Kirti K."/>
        </authorList>
    </citation>
    <scope>NUCLEOTIDE SEQUENCE [LARGE SCALE GENOMIC DNA]</scope>
    <source>
        <strain evidence="1 2">MSSRF30</strain>
    </source>
</reference>
<protein>
    <submittedName>
        <fullName evidence="1">Uncharacterized protein</fullName>
    </submittedName>
</protein>
<gene>
    <name evidence="1" type="ORF">R8Z52_19810</name>
</gene>
<sequence>MTKYEIENAIKKFINSERVTKVIKTINKTNCSGWEAWLQIEFAYFLSNEANSENEFEWWREYKIHTVQDEKSNESKFIIPDFWISNTDHGSEENSYFLIEFKRSNNGDVLKYMKLDIDKWIKHIKADDVPELECPGYKTVYHNSGVFFVGIDLNKNADPLSYDHIHLEKLAHNEELKENGQCFTGFYYNYFLDPKDIKTMNYSPKN</sequence>
<proteinExistence type="predicted"/>